<dbReference type="Gene3D" id="1.10.150.20">
    <property type="entry name" value="5' to 3' exonuclease, C-terminal subdomain"/>
    <property type="match status" value="1"/>
</dbReference>
<protein>
    <recommendedName>
        <fullName evidence="3">TIGR00375 family protein</fullName>
    </recommendedName>
</protein>
<dbReference type="STRING" id="402384.HM131_10160"/>
<dbReference type="KEGG" id="hmn:HM131_10160"/>
<dbReference type="Gene3D" id="3.20.20.140">
    <property type="entry name" value="Metal-dependent hydrolases"/>
    <property type="match status" value="1"/>
</dbReference>
<dbReference type="CDD" id="cd19067">
    <property type="entry name" value="PfuEndoQ-like"/>
    <property type="match status" value="1"/>
</dbReference>
<dbReference type="PANTHER" id="PTHR40084">
    <property type="entry name" value="PHOSPHOHYDROLASE, PHP FAMILY"/>
    <property type="match status" value="1"/>
</dbReference>
<dbReference type="InterPro" id="IPR010994">
    <property type="entry name" value="RuvA_2-like"/>
</dbReference>
<organism evidence="1 2">
    <name type="scientific">Halobacillus mangrovi</name>
    <dbReference type="NCBI Taxonomy" id="402384"/>
    <lineage>
        <taxon>Bacteria</taxon>
        <taxon>Bacillati</taxon>
        <taxon>Bacillota</taxon>
        <taxon>Bacilli</taxon>
        <taxon>Bacillales</taxon>
        <taxon>Bacillaceae</taxon>
        <taxon>Halobacillus</taxon>
    </lineage>
</organism>
<dbReference type="AlphaFoldDB" id="A0A1W5ZVA1"/>
<dbReference type="RefSeq" id="WP_085029649.1">
    <property type="nucleotide sequence ID" value="NZ_CP020772.1"/>
</dbReference>
<accession>A0A1W5ZVA1</accession>
<dbReference type="OrthoDB" id="9810135at2"/>
<proteinExistence type="predicted"/>
<dbReference type="SUPFAM" id="SSF47781">
    <property type="entry name" value="RuvA domain 2-like"/>
    <property type="match status" value="1"/>
</dbReference>
<evidence type="ECO:0000313" key="2">
    <source>
        <dbReference type="Proteomes" id="UP000192527"/>
    </source>
</evidence>
<dbReference type="EMBL" id="CP020772">
    <property type="protein sequence ID" value="ARI77177.1"/>
    <property type="molecule type" value="Genomic_DNA"/>
</dbReference>
<dbReference type="Proteomes" id="UP000192527">
    <property type="component" value="Chromosome"/>
</dbReference>
<keyword evidence="2" id="KW-1185">Reference proteome</keyword>
<evidence type="ECO:0008006" key="3">
    <source>
        <dbReference type="Google" id="ProtNLM"/>
    </source>
</evidence>
<reference evidence="1 2" key="1">
    <citation type="submission" date="2017-04" db="EMBL/GenBank/DDBJ databases">
        <title>The whole genome sequencing and assembly of Halobacillus mangrovi strain.</title>
        <authorList>
            <person name="Lee S.-J."/>
            <person name="Park M.-K."/>
            <person name="Kim J.-Y."/>
            <person name="Lee Y.-J."/>
            <person name="Yi H."/>
            <person name="Bahn Y.-S."/>
            <person name="Kim J.F."/>
            <person name="Lee D.-W."/>
        </authorList>
    </citation>
    <scope>NUCLEOTIDE SEQUENCE [LARGE SCALE GENOMIC DNA]</scope>
    <source>
        <strain evidence="1 2">KTB 131</strain>
    </source>
</reference>
<dbReference type="InterPro" id="IPR016195">
    <property type="entry name" value="Pol/histidinol_Pase-like"/>
</dbReference>
<name>A0A1W5ZVA1_9BACI</name>
<sequence length="392" mass="43925">MSFLRYFADLHIHIGRDWDGRPVKITGSNSLTVTNIVKEASRRKGLDMVGTIDAQSPAVQEELKYLIGHGKAVELADGGIKYEDTVLILGSEIEIYDDACKGPIHVLCYFPSIESMEKFSLWLKERMKNVFLSTQRFYGTAKELQDYVKANGGLFIPAHIFTPFKSLYGKGVSHSLTEVFDPNRIDAVELGLSADRDMANQIAELESYTYLTNSDAHSLRNLAREYQEILMKEKTFKELKRALKGEGGRGVTANYGLNPQMGKYHLTVCADCLTTLILAGEKCPSCGSAKIVKGVSERIRELSNMKGQQRTRPDYYYQVPLSSLPGVGKKTYERLLESFTSEMDIIHRIPYSELVTVVNEKVADFILAMRVGKLRFQPGGGGKYGKVLLNYD</sequence>
<evidence type="ECO:0000313" key="1">
    <source>
        <dbReference type="EMBL" id="ARI77177.1"/>
    </source>
</evidence>
<gene>
    <name evidence="1" type="ORF">HM131_10160</name>
</gene>
<dbReference type="PANTHER" id="PTHR40084:SF1">
    <property type="entry name" value="PHOSPHOTRANSFERASE"/>
    <property type="match status" value="1"/>
</dbReference>
<dbReference type="SUPFAM" id="SSF89550">
    <property type="entry name" value="PHP domain-like"/>
    <property type="match status" value="1"/>
</dbReference>